<evidence type="ECO:0000313" key="3">
    <source>
        <dbReference type="Proteomes" id="UP000001878"/>
    </source>
</evidence>
<accession>C1KFQ5</accession>
<name>C1KFQ5_9CAUD</name>
<evidence type="ECO:0000313" key="2">
    <source>
        <dbReference type="EMBL" id="ACO37066.1"/>
    </source>
</evidence>
<sequence length="206" mass="23374">MSEKASSKDIELVSKAVISGEEGLTEAEKSKFEYALSKRVSVKDVLELMGIYYPEPSEAELSLMTRFIESAGTMKLSKDEADMLDKMANKRVSMKALTDVVMAAYRNQLATNYYYLKDQLLHLQIIARDKMVTNDGIKRLADKLLKNKKIDEETYHTIASAHLKLTKKDFEETKATVEKTKKDLQERMNKLAEELKKQQGSAPIGK</sequence>
<dbReference type="RefSeq" id="YP_002790824.1">
    <property type="nucleotide sequence ID" value="NC_012530.1"/>
</dbReference>
<keyword evidence="1" id="KW-0175">Coiled coil</keyword>
<gene>
    <name evidence="2" type="ORF">lb338_phage_145</name>
</gene>
<dbReference type="Proteomes" id="UP000001878">
    <property type="component" value="Segment"/>
</dbReference>
<dbReference type="GeneID" id="7751000"/>
<proteinExistence type="predicted"/>
<organism evidence="2 3">
    <name type="scientific">Lactobacillus phage Lb338-1</name>
    <dbReference type="NCBI Taxonomy" id="2892342"/>
    <lineage>
        <taxon>Viruses</taxon>
        <taxon>Duplodnaviria</taxon>
        <taxon>Heunggongvirae</taxon>
        <taxon>Uroviricota</taxon>
        <taxon>Caudoviricetes</taxon>
        <taxon>Herelleviridae</taxon>
        <taxon>Mooreparkvirus</taxon>
        <taxon>Mooreparkvirus Lb3381</taxon>
    </lineage>
</organism>
<dbReference type="EMBL" id="FJ822135">
    <property type="protein sequence ID" value="ACO37066.1"/>
    <property type="molecule type" value="Genomic_DNA"/>
</dbReference>
<keyword evidence="3" id="KW-1185">Reference proteome</keyword>
<dbReference type="KEGG" id="vg:7751000"/>
<evidence type="ECO:0000256" key="1">
    <source>
        <dbReference type="SAM" id="Coils"/>
    </source>
</evidence>
<reference evidence="2 3" key="1">
    <citation type="journal article" date="2009" name="Gene">
        <title>Genome of a virulent bacteriophage Lb338-1 that lyses the probiotic Lactobacillus paracasei cheese strain.</title>
        <authorList>
            <person name="Alemayehu D."/>
            <person name="Ross R.P."/>
            <person name="O'Sullivan O."/>
            <person name="Coffey A."/>
            <person name="Stanton C."/>
            <person name="Fitzgerald G.F."/>
            <person name="McAuliffe O."/>
        </authorList>
    </citation>
    <scope>NUCLEOTIDE SEQUENCE [LARGE SCALE GENOMIC DNA]</scope>
    <source>
        <strain evidence="2">Lb338-1</strain>
    </source>
</reference>
<feature type="coiled-coil region" evidence="1">
    <location>
        <begin position="167"/>
        <end position="201"/>
    </location>
</feature>
<protein>
    <submittedName>
        <fullName evidence="2">Uncharacterized protein</fullName>
    </submittedName>
</protein>